<keyword evidence="2" id="KW-1185">Reference proteome</keyword>
<proteinExistence type="predicted"/>
<evidence type="ECO:0000313" key="2">
    <source>
        <dbReference type="Proteomes" id="UP001234989"/>
    </source>
</evidence>
<dbReference type="Proteomes" id="UP001234989">
    <property type="component" value="Chromosome 4"/>
</dbReference>
<sequence length="132" mass="15835">MNSRTQNQLISRILKSRERILDYSFIDLKVDVGREDELVQHYDTLTYLKEQEWFGLNIKNIKVLHLSYEEVPVQILDRQVRKLRTKVITLVKVLWRNQFFEEATLAAEEDMMMRYPYLFASEEILNQGINPL</sequence>
<evidence type="ECO:0000313" key="1">
    <source>
        <dbReference type="EMBL" id="WMV25393.1"/>
    </source>
</evidence>
<organism evidence="1 2">
    <name type="scientific">Solanum verrucosum</name>
    <dbReference type="NCBI Taxonomy" id="315347"/>
    <lineage>
        <taxon>Eukaryota</taxon>
        <taxon>Viridiplantae</taxon>
        <taxon>Streptophyta</taxon>
        <taxon>Embryophyta</taxon>
        <taxon>Tracheophyta</taxon>
        <taxon>Spermatophyta</taxon>
        <taxon>Magnoliopsida</taxon>
        <taxon>eudicotyledons</taxon>
        <taxon>Gunneridae</taxon>
        <taxon>Pentapetalae</taxon>
        <taxon>asterids</taxon>
        <taxon>lamiids</taxon>
        <taxon>Solanales</taxon>
        <taxon>Solanaceae</taxon>
        <taxon>Solanoideae</taxon>
        <taxon>Solaneae</taxon>
        <taxon>Solanum</taxon>
    </lineage>
</organism>
<name>A0AAF0QLM4_SOLVR</name>
<accession>A0AAF0QLM4</accession>
<reference evidence="1" key="1">
    <citation type="submission" date="2023-08" db="EMBL/GenBank/DDBJ databases">
        <title>A de novo genome assembly of Solanum verrucosum Schlechtendal, a Mexican diploid species geographically isolated from the other diploid A-genome species in potato relatives.</title>
        <authorList>
            <person name="Hosaka K."/>
        </authorList>
    </citation>
    <scope>NUCLEOTIDE SEQUENCE</scope>
    <source>
        <tissue evidence="1">Young leaves</tissue>
    </source>
</reference>
<gene>
    <name evidence="1" type="ORF">MTR67_018778</name>
</gene>
<dbReference type="PANTHER" id="PTHR46148:SF56">
    <property type="entry name" value="RETROTRANSPOSON PROTEIN"/>
    <property type="match status" value="1"/>
</dbReference>
<dbReference type="AlphaFoldDB" id="A0AAF0QLM4"/>
<protein>
    <submittedName>
        <fullName evidence="1">Uncharacterized protein</fullName>
    </submittedName>
</protein>
<dbReference type="PANTHER" id="PTHR46148">
    <property type="entry name" value="CHROMO DOMAIN-CONTAINING PROTEIN"/>
    <property type="match status" value="1"/>
</dbReference>
<dbReference type="EMBL" id="CP133615">
    <property type="protein sequence ID" value="WMV25393.1"/>
    <property type="molecule type" value="Genomic_DNA"/>
</dbReference>